<dbReference type="Pfam" id="PF14831">
    <property type="entry name" value="DUF4484"/>
    <property type="match status" value="2"/>
</dbReference>
<dbReference type="PANTHER" id="PTHR28153">
    <property type="entry name" value="PROTEIN, PUTATIVE-RELATED"/>
    <property type="match status" value="1"/>
</dbReference>
<dbReference type="Proteomes" id="UP000038830">
    <property type="component" value="Unassembled WGS sequence"/>
</dbReference>
<dbReference type="GO" id="GO:0005811">
    <property type="term" value="C:lipid droplet"/>
    <property type="evidence" value="ECO:0007669"/>
    <property type="project" value="TreeGrafter"/>
</dbReference>
<evidence type="ECO:0000313" key="2">
    <source>
        <dbReference type="EMBL" id="CEP21231.1"/>
    </source>
</evidence>
<organism evidence="2 3">
    <name type="scientific">Cyberlindnera jadinii (strain ATCC 18201 / CBS 1600 / BCRC 20928 / JCM 3617 / NBRC 0987 / NRRL Y-1542)</name>
    <name type="common">Torula yeast</name>
    <name type="synonym">Candida utilis</name>
    <dbReference type="NCBI Taxonomy" id="983966"/>
    <lineage>
        <taxon>Eukaryota</taxon>
        <taxon>Fungi</taxon>
        <taxon>Dikarya</taxon>
        <taxon>Ascomycota</taxon>
        <taxon>Saccharomycotina</taxon>
        <taxon>Saccharomycetes</taxon>
        <taxon>Phaffomycetales</taxon>
        <taxon>Phaffomycetaceae</taxon>
        <taxon>Cyberlindnera</taxon>
    </lineage>
</organism>
<dbReference type="InterPro" id="IPR053056">
    <property type="entry name" value="Lipid_Metab_Assoc_Protein"/>
</dbReference>
<dbReference type="InterPro" id="IPR018626">
    <property type="entry name" value="LCHN/Anr2"/>
</dbReference>
<sequence length="528" mass="59470">MAAVTSPVKYVGVNMDHGLVSRGLNIFVPSASAAQNIPISAVFLAHFNVHTGYELKWSKSVDEISLEGVEFKALPSGLHERERDVITFVLPAKGSKGVDDLLYGVCVFHQNLKESESGDRSTVKMYSLGVIVDPYKHRSNSLVTSSGPAWKPANFSCGVEHVEELNQLLDNWKEEDGYDSFEKFFEAKSDIVNVMSTPSSPRVQRILPSENAKEGNHHYLLKLDSLLETLGPLIFKVWRCSLLRQRIIFFDAPSLEESCAFAYCLSILSTVPQELKSLIDETTACNLQFNRPIFSVGVSDIDWLKTLASNEDGFIAVSSDEIIMFKNKLYDTAVQLQREDASSPVMFQSKAKLPGAVNVPALRATQRDLKRFNVLVREYELYKDSDITDDESSLDWWAQVTEPLSWRYLAWSGFYWWASAGEKELMDDETYSEGIAGYSEIGENGNERLLSIVGYFQSLTKRIFRTVQDIVGDLDVNEPIVVEYSDLVEMGLDPYSSDDIEFVIEFIKLWWNRDAKVGSSLGNLCCFM</sequence>
<dbReference type="PANTHER" id="PTHR28153:SF1">
    <property type="entry name" value="DUF4484 DOMAIN-CONTAINING PROTEIN"/>
    <property type="match status" value="1"/>
</dbReference>
<feature type="domain" description="DUF4484" evidence="1">
    <location>
        <begin position="476"/>
        <end position="525"/>
    </location>
</feature>
<name>A0A0H5C0V1_CYBJN</name>
<dbReference type="AlphaFoldDB" id="A0A0H5C0V1"/>
<proteinExistence type="predicted"/>
<accession>A0A0H5C0V1</accession>
<evidence type="ECO:0000313" key="3">
    <source>
        <dbReference type="Proteomes" id="UP000038830"/>
    </source>
</evidence>
<evidence type="ECO:0000259" key="1">
    <source>
        <dbReference type="Pfam" id="PF14831"/>
    </source>
</evidence>
<dbReference type="InterPro" id="IPR028115">
    <property type="entry name" value="DUF4484"/>
</dbReference>
<protein>
    <recommendedName>
        <fullName evidence="1">DUF4484 domain-containing protein</fullName>
    </recommendedName>
</protein>
<feature type="domain" description="DUF4484" evidence="1">
    <location>
        <begin position="402"/>
        <end position="473"/>
    </location>
</feature>
<dbReference type="EMBL" id="CDQK01000002">
    <property type="protein sequence ID" value="CEP21231.1"/>
    <property type="molecule type" value="Genomic_DNA"/>
</dbReference>
<gene>
    <name evidence="2" type="ORF">BN1211_1278</name>
</gene>
<dbReference type="Pfam" id="PF09804">
    <property type="entry name" value="DENND11"/>
    <property type="match status" value="1"/>
</dbReference>
<reference evidence="3" key="1">
    <citation type="journal article" date="2015" name="J. Biotechnol.">
        <title>The structure of the Cyberlindnera jadinii genome and its relation to Candida utilis analyzed by the occurrence of single nucleotide polymorphisms.</title>
        <authorList>
            <person name="Rupp O."/>
            <person name="Brinkrolf K."/>
            <person name="Buerth C."/>
            <person name="Kunigo M."/>
            <person name="Schneider J."/>
            <person name="Jaenicke S."/>
            <person name="Goesmann A."/>
            <person name="Puehler A."/>
            <person name="Jaeger K.-E."/>
            <person name="Ernst J.F."/>
        </authorList>
    </citation>
    <scope>NUCLEOTIDE SEQUENCE [LARGE SCALE GENOMIC DNA]</scope>
    <source>
        <strain evidence="3">ATCC 18201 / CBS 1600 / BCRC 20928 / JCM 3617 / NBRC 0987 / NRRL Y-1542</strain>
    </source>
</reference>